<dbReference type="Proteomes" id="UP001444661">
    <property type="component" value="Unassembled WGS sequence"/>
</dbReference>
<sequence length="328" mass="37222">MIRLIACIVEEYRPGYPRFTALISAHEPWFICRRFHRLHARLLLAKQDRLSLLEKQIDLIDDGEKRSLFLSKSRCDKNGERQKIISEIDLALADYAFISLDELKPSEDDYVERTTRILRHDVAKPKDIKSLRNWLAGTAAMAREETAFIDDDHERELISLAPTMDIALQDFDDWVGHQVIRFSSGKGQKRLAFVSFPLPSLHVLEKTWVSYQTKTDFYFDHKRFCQDVSIDPHVHIWSGAGPGWPIRLVARGLLLLLISLLLLGPVVICNMIASLSIRIVVVLLATTSFVLVVTVLTRPKTMELIVAGATYTTVLIVFASGTSGLQKP</sequence>
<comment type="caution">
    <text evidence="3">The sequence shown here is derived from an EMBL/GenBank/DDBJ whole genome shotgun (WGS) entry which is preliminary data.</text>
</comment>
<dbReference type="PANTHER" id="PTHR34502:SF5">
    <property type="entry name" value="DUF6594 DOMAIN-CONTAINING PROTEIN"/>
    <property type="match status" value="1"/>
</dbReference>
<feature type="transmembrane region" description="Helical" evidence="1">
    <location>
        <begin position="304"/>
        <end position="325"/>
    </location>
</feature>
<evidence type="ECO:0000313" key="4">
    <source>
        <dbReference type="Proteomes" id="UP001444661"/>
    </source>
</evidence>
<evidence type="ECO:0000259" key="2">
    <source>
        <dbReference type="Pfam" id="PF20237"/>
    </source>
</evidence>
<feature type="transmembrane region" description="Helical" evidence="1">
    <location>
        <begin position="253"/>
        <end position="273"/>
    </location>
</feature>
<evidence type="ECO:0000256" key="1">
    <source>
        <dbReference type="SAM" id="Phobius"/>
    </source>
</evidence>
<keyword evidence="1" id="KW-1133">Transmembrane helix</keyword>
<feature type="domain" description="DUF6594" evidence="2">
    <location>
        <begin position="16"/>
        <end position="315"/>
    </location>
</feature>
<dbReference type="PANTHER" id="PTHR34502">
    <property type="entry name" value="DUF6594 DOMAIN-CONTAINING PROTEIN-RELATED"/>
    <property type="match status" value="1"/>
</dbReference>
<keyword evidence="1" id="KW-0812">Transmembrane</keyword>
<feature type="transmembrane region" description="Helical" evidence="1">
    <location>
        <begin position="279"/>
        <end position="297"/>
    </location>
</feature>
<evidence type="ECO:0000313" key="3">
    <source>
        <dbReference type="EMBL" id="KAK8016715.1"/>
    </source>
</evidence>
<keyword evidence="4" id="KW-1185">Reference proteome</keyword>
<gene>
    <name evidence="3" type="ORF">PG993_014904</name>
</gene>
<organism evidence="3 4">
    <name type="scientific">Apiospora rasikravindrae</name>
    <dbReference type="NCBI Taxonomy" id="990691"/>
    <lineage>
        <taxon>Eukaryota</taxon>
        <taxon>Fungi</taxon>
        <taxon>Dikarya</taxon>
        <taxon>Ascomycota</taxon>
        <taxon>Pezizomycotina</taxon>
        <taxon>Sordariomycetes</taxon>
        <taxon>Xylariomycetidae</taxon>
        <taxon>Amphisphaeriales</taxon>
        <taxon>Apiosporaceae</taxon>
        <taxon>Apiospora</taxon>
    </lineage>
</organism>
<dbReference type="EMBL" id="JAQQWK010000014">
    <property type="protein sequence ID" value="KAK8016715.1"/>
    <property type="molecule type" value="Genomic_DNA"/>
</dbReference>
<proteinExistence type="predicted"/>
<accession>A0ABR1RQJ3</accession>
<dbReference type="InterPro" id="IPR046529">
    <property type="entry name" value="DUF6594"/>
</dbReference>
<reference evidence="3 4" key="1">
    <citation type="submission" date="2023-01" db="EMBL/GenBank/DDBJ databases">
        <title>Analysis of 21 Apiospora genomes using comparative genomics revels a genus with tremendous synthesis potential of carbohydrate active enzymes and secondary metabolites.</title>
        <authorList>
            <person name="Sorensen T."/>
        </authorList>
    </citation>
    <scope>NUCLEOTIDE SEQUENCE [LARGE SCALE GENOMIC DNA]</scope>
    <source>
        <strain evidence="3 4">CBS 33761</strain>
    </source>
</reference>
<name>A0ABR1RQJ3_9PEZI</name>
<protein>
    <recommendedName>
        <fullName evidence="2">DUF6594 domain-containing protein</fullName>
    </recommendedName>
</protein>
<dbReference type="Pfam" id="PF20237">
    <property type="entry name" value="DUF6594"/>
    <property type="match status" value="1"/>
</dbReference>
<keyword evidence="1" id="KW-0472">Membrane</keyword>